<keyword evidence="13" id="KW-1185">Reference proteome</keyword>
<keyword evidence="4" id="KW-0285">Flavoprotein</keyword>
<dbReference type="GO" id="GO:0051536">
    <property type="term" value="F:iron-sulfur cluster binding"/>
    <property type="evidence" value="ECO:0007669"/>
    <property type="project" value="UniProtKB-KW"/>
</dbReference>
<evidence type="ECO:0000259" key="10">
    <source>
        <dbReference type="Pfam" id="PF00724"/>
    </source>
</evidence>
<dbReference type="Pfam" id="PF07992">
    <property type="entry name" value="Pyr_redox_2"/>
    <property type="match status" value="1"/>
</dbReference>
<protein>
    <submittedName>
        <fullName evidence="12">NADPH-dependent 2,4-dienoyl-CoA reductase</fullName>
    </submittedName>
</protein>
<dbReference type="CDD" id="cd02930">
    <property type="entry name" value="DCR_FMN"/>
    <property type="match status" value="1"/>
</dbReference>
<evidence type="ECO:0000259" key="11">
    <source>
        <dbReference type="Pfam" id="PF07992"/>
    </source>
</evidence>
<dbReference type="InterPro" id="IPR001155">
    <property type="entry name" value="OxRdtase_FMN_N"/>
</dbReference>
<evidence type="ECO:0000256" key="7">
    <source>
        <dbReference type="ARBA" id="ARBA00023002"/>
    </source>
</evidence>
<dbReference type="Gene3D" id="3.20.20.70">
    <property type="entry name" value="Aldolase class I"/>
    <property type="match status" value="1"/>
</dbReference>
<comment type="similarity">
    <text evidence="3">In the N-terminal section; belongs to the NADH:flavin oxidoreductase/NADH oxidase family.</text>
</comment>
<evidence type="ECO:0000256" key="2">
    <source>
        <dbReference type="ARBA" id="ARBA00001966"/>
    </source>
</evidence>
<dbReference type="GO" id="GO:0033543">
    <property type="term" value="P:fatty acid beta-oxidation, unsaturated, even number, reductase/isomerase pathway"/>
    <property type="evidence" value="ECO:0007669"/>
    <property type="project" value="TreeGrafter"/>
</dbReference>
<dbReference type="InterPro" id="IPR036188">
    <property type="entry name" value="FAD/NAD-bd_sf"/>
</dbReference>
<reference evidence="12 13" key="1">
    <citation type="submission" date="2023-02" db="EMBL/GenBank/DDBJ databases">
        <title>Complete genome sequence of a novel bacterium Oceanimonas sp. NTOU-MSR1 isolated from marine coast sediment.</title>
        <authorList>
            <person name="Yang H.-T."/>
            <person name="Chen Y.-L."/>
            <person name="Ho Y.-N."/>
        </authorList>
    </citation>
    <scope>NUCLEOTIDE SEQUENCE [LARGE SCALE GENOMIC DNA]</scope>
    <source>
        <strain evidence="12 13">NTOU-MSR1</strain>
    </source>
</reference>
<dbReference type="KEGG" id="ope:PU634_09405"/>
<keyword evidence="7" id="KW-0560">Oxidoreductase</keyword>
<gene>
    <name evidence="12" type="ORF">PU634_09405</name>
</gene>
<name>A0AA50KKA2_9GAMM</name>
<keyword evidence="5" id="KW-0288">FMN</keyword>
<dbReference type="GO" id="GO:0010181">
    <property type="term" value="F:FMN binding"/>
    <property type="evidence" value="ECO:0007669"/>
    <property type="project" value="InterPro"/>
</dbReference>
<dbReference type="SUPFAM" id="SSF51971">
    <property type="entry name" value="Nucleotide-binding domain"/>
    <property type="match status" value="1"/>
</dbReference>
<evidence type="ECO:0000256" key="4">
    <source>
        <dbReference type="ARBA" id="ARBA00022630"/>
    </source>
</evidence>
<evidence type="ECO:0000256" key="3">
    <source>
        <dbReference type="ARBA" id="ARBA00011048"/>
    </source>
</evidence>
<evidence type="ECO:0000256" key="5">
    <source>
        <dbReference type="ARBA" id="ARBA00022643"/>
    </source>
</evidence>
<dbReference type="SUPFAM" id="SSF51395">
    <property type="entry name" value="FMN-linked oxidoreductases"/>
    <property type="match status" value="1"/>
</dbReference>
<dbReference type="AlphaFoldDB" id="A0AA50KKA2"/>
<dbReference type="PANTHER" id="PTHR42917">
    <property type="entry name" value="2,4-DIENOYL-COA REDUCTASE"/>
    <property type="match status" value="1"/>
</dbReference>
<dbReference type="EMBL" id="CP118224">
    <property type="protein sequence ID" value="WMC09345.1"/>
    <property type="molecule type" value="Genomic_DNA"/>
</dbReference>
<comment type="cofactor">
    <cofactor evidence="2">
        <name>[4Fe-4S] cluster</name>
        <dbReference type="ChEBI" id="CHEBI:49883"/>
    </cofactor>
</comment>
<feature type="domain" description="FAD/NAD(P)-binding" evidence="11">
    <location>
        <begin position="377"/>
        <end position="630"/>
    </location>
</feature>
<dbReference type="RefSeq" id="WP_306760547.1">
    <property type="nucleotide sequence ID" value="NZ_CP118224.1"/>
</dbReference>
<dbReference type="InterPro" id="IPR051793">
    <property type="entry name" value="NADH:flavin_oxidoreductase"/>
</dbReference>
<dbReference type="PRINTS" id="PR00368">
    <property type="entry name" value="FADPNR"/>
</dbReference>
<keyword evidence="8" id="KW-0408">Iron</keyword>
<comment type="cofactor">
    <cofactor evidence="1">
        <name>FMN</name>
        <dbReference type="ChEBI" id="CHEBI:58210"/>
    </cofactor>
</comment>
<sequence length="668" mass="72502">MRAYPHLFTPLDLGFTRLKNRVLMGSMHTGLEEQRGGFDKLAAFYRERAEGGVALIITGGISPSLRGRLTLHGAQLSFPWQLRGHRKVTAAVHAAGGKIALQILHAGRYALHPFAEAPSAGRAPISPFRARAMSERRIRRCIADFAHTALMARRAGYDGVEIMGSEGYLINQFLCPRTNHRADAWGGSAANRRRLAVETVRAVRAAVGPHFIIIFRLSMLDLVEQGSALNEVIELGQALERAGVTLINTGIGWHEARVPTIATSVPRAAFGWITERVKQSLTVPVVATNRINTPEVAEHLLASGQADLVCLARPFLADARFVAKAEAGTPERINTCIACNQACLDRVFEGERASCLVNPFACFETELRVTPAAPAKRLAVVGAGPAGLAVACTAAERGHSVTLFERSGEIGGQFNFACHIPGKEEFAETLRYFRQRLTETGVTLRLQTEARVQSLANFDEVVLATGVRPRRPAIDGIEHARVLDYPEVLSGRVQPGRRVAIVGAGGIGVDMAHFLLVKPSPSLPDWLAEWGIDMTYRAPGALMPPRQPPAARQVWLLQRSPGEPGRGQGKTTGWIHKASLRHYGVHLWGGVRYVRIDDEGLHIERNGEAICLAVDHIVLCAGQEPEPGLLPALQRVGKRVHLIGGAERAAGLDAQRAIRRGTELALAL</sequence>
<dbReference type="SUPFAM" id="SSF51905">
    <property type="entry name" value="FAD/NAD(P)-binding domain"/>
    <property type="match status" value="1"/>
</dbReference>
<dbReference type="Gene3D" id="3.50.50.60">
    <property type="entry name" value="FAD/NAD(P)-binding domain"/>
    <property type="match status" value="1"/>
</dbReference>
<feature type="domain" description="NADH:flavin oxidoreductase/NADH oxidase N-terminal" evidence="10">
    <location>
        <begin position="7"/>
        <end position="330"/>
    </location>
</feature>
<accession>A0AA50KKA2</accession>
<evidence type="ECO:0000256" key="1">
    <source>
        <dbReference type="ARBA" id="ARBA00001917"/>
    </source>
</evidence>
<dbReference type="GO" id="GO:0008670">
    <property type="term" value="F:2,4-dienoyl-CoA reductase (NADPH) activity"/>
    <property type="evidence" value="ECO:0007669"/>
    <property type="project" value="TreeGrafter"/>
</dbReference>
<dbReference type="Pfam" id="PF00724">
    <property type="entry name" value="Oxidored_FMN"/>
    <property type="match status" value="1"/>
</dbReference>
<keyword evidence="6" id="KW-0479">Metal-binding</keyword>
<evidence type="ECO:0000313" key="13">
    <source>
        <dbReference type="Proteomes" id="UP001223802"/>
    </source>
</evidence>
<organism evidence="12 13">
    <name type="scientific">Oceanimonas pelagia</name>
    <dbReference type="NCBI Taxonomy" id="3028314"/>
    <lineage>
        <taxon>Bacteria</taxon>
        <taxon>Pseudomonadati</taxon>
        <taxon>Pseudomonadota</taxon>
        <taxon>Gammaproteobacteria</taxon>
        <taxon>Aeromonadales</taxon>
        <taxon>Aeromonadaceae</taxon>
        <taxon>Oceanimonas</taxon>
    </lineage>
</organism>
<evidence type="ECO:0000313" key="12">
    <source>
        <dbReference type="EMBL" id="WMC09345.1"/>
    </source>
</evidence>
<evidence type="ECO:0000256" key="9">
    <source>
        <dbReference type="ARBA" id="ARBA00023014"/>
    </source>
</evidence>
<keyword evidence="9" id="KW-0411">Iron-sulfur</keyword>
<dbReference type="InterPro" id="IPR013785">
    <property type="entry name" value="Aldolase_TIM"/>
</dbReference>
<proteinExistence type="inferred from homology"/>
<evidence type="ECO:0000256" key="8">
    <source>
        <dbReference type="ARBA" id="ARBA00023004"/>
    </source>
</evidence>
<dbReference type="GO" id="GO:0046872">
    <property type="term" value="F:metal ion binding"/>
    <property type="evidence" value="ECO:0007669"/>
    <property type="project" value="UniProtKB-KW"/>
</dbReference>
<dbReference type="Proteomes" id="UP001223802">
    <property type="component" value="Chromosome"/>
</dbReference>
<evidence type="ECO:0000256" key="6">
    <source>
        <dbReference type="ARBA" id="ARBA00022723"/>
    </source>
</evidence>
<dbReference type="Gene3D" id="3.40.50.720">
    <property type="entry name" value="NAD(P)-binding Rossmann-like Domain"/>
    <property type="match status" value="1"/>
</dbReference>
<dbReference type="InterPro" id="IPR023753">
    <property type="entry name" value="FAD/NAD-binding_dom"/>
</dbReference>
<dbReference type="PANTHER" id="PTHR42917:SF2">
    <property type="entry name" value="2,4-DIENOYL-COA REDUCTASE [(2E)-ENOYL-COA-PRODUCING]"/>
    <property type="match status" value="1"/>
</dbReference>